<dbReference type="SUPFAM" id="SSF50978">
    <property type="entry name" value="WD40 repeat-like"/>
    <property type="match status" value="1"/>
</dbReference>
<reference evidence="9 10" key="1">
    <citation type="journal article" date="2009" name="Genome Res.">
        <title>Comparative genomics of protoploid Saccharomycetaceae.</title>
        <authorList>
            <consortium name="The Genolevures Consortium"/>
            <person name="Souciet J.-L."/>
            <person name="Dujon B."/>
            <person name="Gaillardin C."/>
            <person name="Johnston M."/>
            <person name="Baret P.V."/>
            <person name="Cliften P."/>
            <person name="Sherman D.J."/>
            <person name="Weissenbach J."/>
            <person name="Westhof E."/>
            <person name="Wincker P."/>
            <person name="Jubin C."/>
            <person name="Poulain J."/>
            <person name="Barbe V."/>
            <person name="Segurens B."/>
            <person name="Artiguenave F."/>
            <person name="Anthouard V."/>
            <person name="Vacherie B."/>
            <person name="Val M.-E."/>
            <person name="Fulton R.S."/>
            <person name="Minx P."/>
            <person name="Wilson R."/>
            <person name="Durrens P."/>
            <person name="Jean G."/>
            <person name="Marck C."/>
            <person name="Martin T."/>
            <person name="Nikolski M."/>
            <person name="Rolland T."/>
            <person name="Seret M.-L."/>
            <person name="Casaregola S."/>
            <person name="Despons L."/>
            <person name="Fairhead C."/>
            <person name="Fischer G."/>
            <person name="Lafontaine I."/>
            <person name="Leh V."/>
            <person name="Lemaire M."/>
            <person name="de Montigny J."/>
            <person name="Neuveglise C."/>
            <person name="Thierry A."/>
            <person name="Blanc-Lenfle I."/>
            <person name="Bleykasten C."/>
            <person name="Diffels J."/>
            <person name="Fritsch E."/>
            <person name="Frangeul L."/>
            <person name="Goeffon A."/>
            <person name="Jauniaux N."/>
            <person name="Kachouri-Lafond R."/>
            <person name="Payen C."/>
            <person name="Potier S."/>
            <person name="Pribylova L."/>
            <person name="Ozanne C."/>
            <person name="Richard G.-F."/>
            <person name="Sacerdot C."/>
            <person name="Straub M.-L."/>
            <person name="Talla E."/>
        </authorList>
    </citation>
    <scope>NUCLEOTIDE SEQUENCE [LARGE SCALE GENOMIC DNA]</scope>
    <source>
        <strain evidence="9 10">ATCC 2623 / CBS 732 / BCRC 21506 / NBRC 1130 / NCYC 568 / NRRL Y-229</strain>
    </source>
</reference>
<dbReference type="GO" id="GO:0043527">
    <property type="term" value="C:tRNA methyltransferase complex"/>
    <property type="evidence" value="ECO:0007669"/>
    <property type="project" value="TreeGrafter"/>
</dbReference>
<accession>C5DYM1</accession>
<dbReference type="Proteomes" id="UP000008536">
    <property type="component" value="Chromosome F"/>
</dbReference>
<dbReference type="InParanoid" id="C5DYM1"/>
<evidence type="ECO:0000256" key="4">
    <source>
        <dbReference type="ARBA" id="ARBA00022737"/>
    </source>
</evidence>
<evidence type="ECO:0000256" key="6">
    <source>
        <dbReference type="HAMAP-Rule" id="MF_03056"/>
    </source>
</evidence>
<gene>
    <name evidence="9" type="ordered locus">ZYRO0F14146g</name>
</gene>
<dbReference type="FunCoup" id="C5DYM1">
    <property type="interactions" value="292"/>
</dbReference>
<protein>
    <submittedName>
        <fullName evidence="9">ZYRO0F14146p</fullName>
    </submittedName>
</protein>
<keyword evidence="3 6" id="KW-0819">tRNA processing</keyword>
<dbReference type="STRING" id="559307.C5DYM1"/>
<evidence type="ECO:0000313" key="10">
    <source>
        <dbReference type="Proteomes" id="UP000008536"/>
    </source>
</evidence>
<comment type="similarity">
    <text evidence="6">Belongs to the WD repeat TRM82 family.</text>
</comment>
<name>C5DYM1_ZYGRC</name>
<feature type="repeat" description="WD" evidence="7">
    <location>
        <begin position="245"/>
        <end position="278"/>
    </location>
</feature>
<dbReference type="Pfam" id="PF00400">
    <property type="entry name" value="WD40"/>
    <property type="match status" value="1"/>
</dbReference>
<dbReference type="InterPro" id="IPR028884">
    <property type="entry name" value="Trm82"/>
</dbReference>
<sequence length="451" mass="50518">MSLIGRELTFRRDLIIKESMTLIHPFQSVVLNAAEDLLFAIVKNEVVVFRRSEGSEGYTLAGRWVDELAKDPPRATSEEASDSKKSKGNDGTPNASKGKGQPSVEIVPTNLLRAMTLSPDESKLLVCADSDKSVCVLQIDLDKKELNLIKRQAFPKRPNAIAALEDGSQIVVADKFGDAYQIPMVEETKGKAGKELQPLIGHVSMLTDVLFGKDDQGKKYLITSDRDEHIRVTHYPQTFIIDKWLFGHREFVSSIHIPSWSSQLLFSAGGDDTIFLWDWMKGFKLSTFEYKDLIKPYLTDAHLAASRFQNENNDLIEFAVAQITTCRKFPYAAFFVEATKALIILHVDQTNAALSLKQVIDLRYNVISLSQVSDGFLITQDNHESGNKEFVSLVRYIESKDTFELDNQFGETLDEAINKSLSEDSTVNVQPADIAQLYGVANLKKHGEQYS</sequence>
<dbReference type="AlphaFoldDB" id="C5DYM1"/>
<dbReference type="GO" id="GO:0005634">
    <property type="term" value="C:nucleus"/>
    <property type="evidence" value="ECO:0007669"/>
    <property type="project" value="UniProtKB-SubCell"/>
</dbReference>
<feature type="region of interest" description="Disordered" evidence="8">
    <location>
        <begin position="69"/>
        <end position="103"/>
    </location>
</feature>
<evidence type="ECO:0000256" key="8">
    <source>
        <dbReference type="SAM" id="MobiDB-lite"/>
    </source>
</evidence>
<evidence type="ECO:0000256" key="1">
    <source>
        <dbReference type="ARBA" id="ARBA00004123"/>
    </source>
</evidence>
<keyword evidence="4 6" id="KW-0677">Repeat</keyword>
<comment type="pathway">
    <text evidence="6">tRNA modification; N(7)-methylguanine-tRNA biosynthesis.</text>
</comment>
<keyword evidence="10" id="KW-1185">Reference proteome</keyword>
<dbReference type="HOGENOM" id="CLU_022082_0_0_1"/>
<dbReference type="PANTHER" id="PTHR16288:SF0">
    <property type="entry name" value="TRNA (GUANINE-N(7)-)-METHYLTRANSFERASE NON-CATALYTIC SUBUNIT WDR4"/>
    <property type="match status" value="1"/>
</dbReference>
<dbReference type="UniPathway" id="UPA00989"/>
<evidence type="ECO:0000256" key="3">
    <source>
        <dbReference type="ARBA" id="ARBA00022694"/>
    </source>
</evidence>
<dbReference type="InterPro" id="IPR036322">
    <property type="entry name" value="WD40_repeat_dom_sf"/>
</dbReference>
<evidence type="ECO:0000256" key="7">
    <source>
        <dbReference type="PROSITE-ProRule" id="PRU00221"/>
    </source>
</evidence>
<evidence type="ECO:0000256" key="2">
    <source>
        <dbReference type="ARBA" id="ARBA00022574"/>
    </source>
</evidence>
<keyword evidence="2 6" id="KW-0853">WD repeat</keyword>
<evidence type="ECO:0000313" key="9">
    <source>
        <dbReference type="EMBL" id="CAR28882.1"/>
    </source>
</evidence>
<dbReference type="HAMAP" id="MF_03056">
    <property type="entry name" value="TRM82"/>
    <property type="match status" value="1"/>
</dbReference>
<dbReference type="Gene3D" id="2.130.10.10">
    <property type="entry name" value="YVTN repeat-like/Quinoprotein amine dehydrogenase"/>
    <property type="match status" value="2"/>
</dbReference>
<dbReference type="InterPro" id="IPR001680">
    <property type="entry name" value="WD40_rpt"/>
</dbReference>
<dbReference type="PROSITE" id="PS50082">
    <property type="entry name" value="WD_REPEATS_2"/>
    <property type="match status" value="1"/>
</dbReference>
<keyword evidence="5 6" id="KW-0539">Nucleus</keyword>
<dbReference type="KEGG" id="zro:ZYRO0F14146g"/>
<dbReference type="EMBL" id="CU928178">
    <property type="protein sequence ID" value="CAR28882.1"/>
    <property type="molecule type" value="Genomic_DNA"/>
</dbReference>
<proteinExistence type="inferred from homology"/>
<evidence type="ECO:0000256" key="5">
    <source>
        <dbReference type="ARBA" id="ARBA00023242"/>
    </source>
</evidence>
<dbReference type="InterPro" id="IPR015943">
    <property type="entry name" value="WD40/YVTN_repeat-like_dom_sf"/>
</dbReference>
<feature type="compositionally biased region" description="Basic and acidic residues" evidence="8">
    <location>
        <begin position="69"/>
        <end position="88"/>
    </location>
</feature>
<organism evidence="9 10">
    <name type="scientific">Zygosaccharomyces rouxii (strain ATCC 2623 / CBS 732 / NBRC 1130 / NCYC 568 / NRRL Y-229)</name>
    <dbReference type="NCBI Taxonomy" id="559307"/>
    <lineage>
        <taxon>Eukaryota</taxon>
        <taxon>Fungi</taxon>
        <taxon>Dikarya</taxon>
        <taxon>Ascomycota</taxon>
        <taxon>Saccharomycotina</taxon>
        <taxon>Saccharomycetes</taxon>
        <taxon>Saccharomycetales</taxon>
        <taxon>Saccharomycetaceae</taxon>
        <taxon>Zygosaccharomyces</taxon>
    </lineage>
</organism>
<dbReference type="SMART" id="SM00320">
    <property type="entry name" value="WD40"/>
    <property type="match status" value="3"/>
</dbReference>
<dbReference type="GO" id="GO:0005829">
    <property type="term" value="C:cytosol"/>
    <property type="evidence" value="ECO:0007669"/>
    <property type="project" value="TreeGrafter"/>
</dbReference>
<comment type="subcellular location">
    <subcellularLocation>
        <location evidence="1 6">Nucleus</location>
    </subcellularLocation>
</comment>
<comment type="function">
    <text evidence="6">Required for the formation of N(7)-methylguanine at position 46 (m7G46) in tRNA. In the complex, it is required to stabilize and induce conformational changes of the catalytic subunit.</text>
</comment>
<dbReference type="GO" id="GO:0106004">
    <property type="term" value="P:tRNA (guanine-N7)-methylation"/>
    <property type="evidence" value="ECO:0007669"/>
    <property type="project" value="UniProtKB-UniRule"/>
</dbReference>
<dbReference type="PANTHER" id="PTHR16288">
    <property type="entry name" value="WD40 REPEAT PROTEIN 4"/>
    <property type="match status" value="1"/>
</dbReference>